<dbReference type="AlphaFoldDB" id="A0ABD0K7G5"/>
<keyword evidence="3" id="KW-1185">Reference proteome</keyword>
<gene>
    <name evidence="2" type="ORF">BaRGS_00025987</name>
</gene>
<evidence type="ECO:0000313" key="2">
    <source>
        <dbReference type="EMBL" id="KAK7482821.1"/>
    </source>
</evidence>
<evidence type="ECO:0000313" key="3">
    <source>
        <dbReference type="Proteomes" id="UP001519460"/>
    </source>
</evidence>
<comment type="caution">
    <text evidence="2">The sequence shown here is derived from an EMBL/GenBank/DDBJ whole genome shotgun (WGS) entry which is preliminary data.</text>
</comment>
<protein>
    <submittedName>
        <fullName evidence="2">Uncharacterized protein</fullName>
    </submittedName>
</protein>
<feature type="region of interest" description="Disordered" evidence="1">
    <location>
        <begin position="33"/>
        <end position="94"/>
    </location>
</feature>
<sequence>MSSEGFRQDSFGVSGTGQTSSQCSARVHVIFPVPQRDENQPGGTVDASRTFDRLLPNATRGRLPGAATSRLHSPGVTRHMVNRDDPPTPLSWESQTCQGQVTGAQRVASILGVDQGPELTAADLWSEFPGGGAGGGRGAC</sequence>
<proteinExistence type="predicted"/>
<name>A0ABD0K7G5_9CAEN</name>
<dbReference type="EMBL" id="JACVVK020000238">
    <property type="protein sequence ID" value="KAK7482821.1"/>
    <property type="molecule type" value="Genomic_DNA"/>
</dbReference>
<dbReference type="Proteomes" id="UP001519460">
    <property type="component" value="Unassembled WGS sequence"/>
</dbReference>
<organism evidence="2 3">
    <name type="scientific">Batillaria attramentaria</name>
    <dbReference type="NCBI Taxonomy" id="370345"/>
    <lineage>
        <taxon>Eukaryota</taxon>
        <taxon>Metazoa</taxon>
        <taxon>Spiralia</taxon>
        <taxon>Lophotrochozoa</taxon>
        <taxon>Mollusca</taxon>
        <taxon>Gastropoda</taxon>
        <taxon>Caenogastropoda</taxon>
        <taxon>Sorbeoconcha</taxon>
        <taxon>Cerithioidea</taxon>
        <taxon>Batillariidae</taxon>
        <taxon>Batillaria</taxon>
    </lineage>
</organism>
<evidence type="ECO:0000256" key="1">
    <source>
        <dbReference type="SAM" id="MobiDB-lite"/>
    </source>
</evidence>
<accession>A0ABD0K7G5</accession>
<reference evidence="2 3" key="1">
    <citation type="journal article" date="2023" name="Sci. Data">
        <title>Genome assembly of the Korean intertidal mud-creeper Batillaria attramentaria.</title>
        <authorList>
            <person name="Patra A.K."/>
            <person name="Ho P.T."/>
            <person name="Jun S."/>
            <person name="Lee S.J."/>
            <person name="Kim Y."/>
            <person name="Won Y.J."/>
        </authorList>
    </citation>
    <scope>NUCLEOTIDE SEQUENCE [LARGE SCALE GENOMIC DNA]</scope>
    <source>
        <strain evidence="2">Wonlab-2016</strain>
    </source>
</reference>